<dbReference type="SUPFAM" id="SSF88723">
    <property type="entry name" value="PIN domain-like"/>
    <property type="match status" value="1"/>
</dbReference>
<keyword evidence="2" id="KW-1277">Toxin-antitoxin system</keyword>
<protein>
    <submittedName>
        <fullName evidence="8">Type II toxin-antitoxin system VapC family toxin</fullName>
    </submittedName>
</protein>
<evidence type="ECO:0000256" key="5">
    <source>
        <dbReference type="ARBA" id="ARBA00022801"/>
    </source>
</evidence>
<name>A0A8J7F768_9CYAN</name>
<evidence type="ECO:0000313" key="9">
    <source>
        <dbReference type="Proteomes" id="UP000620559"/>
    </source>
</evidence>
<dbReference type="InterPro" id="IPR050556">
    <property type="entry name" value="Type_II_TA_system_RNase"/>
</dbReference>
<keyword evidence="3" id="KW-0540">Nuclease</keyword>
<keyword evidence="9" id="KW-1185">Reference proteome</keyword>
<dbReference type="RefSeq" id="WP_193925424.1">
    <property type="nucleotide sequence ID" value="NZ_JADEWL010000195.1"/>
</dbReference>
<reference evidence="8" key="1">
    <citation type="submission" date="2020-10" db="EMBL/GenBank/DDBJ databases">
        <authorList>
            <person name="Castelo-Branco R."/>
            <person name="Eusebio N."/>
            <person name="Adriana R."/>
            <person name="Vieira A."/>
            <person name="Brugerolle De Fraissinette N."/>
            <person name="Rezende De Castro R."/>
            <person name="Schneider M.P."/>
            <person name="Vasconcelos V."/>
            <person name="Leao P.N."/>
        </authorList>
    </citation>
    <scope>NUCLEOTIDE SEQUENCE</scope>
    <source>
        <strain evidence="8">LEGE 06105</strain>
    </source>
</reference>
<keyword evidence="5" id="KW-0378">Hydrolase</keyword>
<dbReference type="GO" id="GO:0046872">
    <property type="term" value="F:metal ion binding"/>
    <property type="evidence" value="ECO:0007669"/>
    <property type="project" value="UniProtKB-KW"/>
</dbReference>
<proteinExistence type="inferred from homology"/>
<comment type="cofactor">
    <cofactor evidence="1">
        <name>Mg(2+)</name>
        <dbReference type="ChEBI" id="CHEBI:18420"/>
    </cofactor>
</comment>
<accession>A0A8J7F768</accession>
<evidence type="ECO:0000256" key="6">
    <source>
        <dbReference type="ARBA" id="ARBA00022842"/>
    </source>
</evidence>
<dbReference type="AlphaFoldDB" id="A0A8J7F768"/>
<sequence>MSFWILDTDHASLFLAGNKSIITQVAKHSNDVAITVITVQELFNGWAGKLNDPTQQSNLVHLYTKLWKTTEFFKVITVLNFEEDAENTYQALRQNKALAKKRIEKDLRIASIALAQNATIVTRNYKDFSQIPNLNIENWQD</sequence>
<dbReference type="Gene3D" id="3.40.50.1010">
    <property type="entry name" value="5'-nuclease"/>
    <property type="match status" value="1"/>
</dbReference>
<dbReference type="PANTHER" id="PTHR33653">
    <property type="entry name" value="RIBONUCLEASE VAPC2"/>
    <property type="match status" value="1"/>
</dbReference>
<evidence type="ECO:0000256" key="1">
    <source>
        <dbReference type="ARBA" id="ARBA00001946"/>
    </source>
</evidence>
<evidence type="ECO:0000313" key="8">
    <source>
        <dbReference type="EMBL" id="MBE9216705.1"/>
    </source>
</evidence>
<keyword evidence="4" id="KW-0479">Metal-binding</keyword>
<keyword evidence="6" id="KW-0460">Magnesium</keyword>
<evidence type="ECO:0000256" key="3">
    <source>
        <dbReference type="ARBA" id="ARBA00022722"/>
    </source>
</evidence>
<comment type="caution">
    <text evidence="8">The sequence shown here is derived from an EMBL/GenBank/DDBJ whole genome shotgun (WGS) entry which is preliminary data.</text>
</comment>
<organism evidence="8 9">
    <name type="scientific">Plectonema cf. radiosum LEGE 06105</name>
    <dbReference type="NCBI Taxonomy" id="945769"/>
    <lineage>
        <taxon>Bacteria</taxon>
        <taxon>Bacillati</taxon>
        <taxon>Cyanobacteriota</taxon>
        <taxon>Cyanophyceae</taxon>
        <taxon>Oscillatoriophycideae</taxon>
        <taxon>Oscillatoriales</taxon>
        <taxon>Microcoleaceae</taxon>
        <taxon>Plectonema</taxon>
    </lineage>
</organism>
<evidence type="ECO:0000256" key="4">
    <source>
        <dbReference type="ARBA" id="ARBA00022723"/>
    </source>
</evidence>
<dbReference type="GO" id="GO:0016787">
    <property type="term" value="F:hydrolase activity"/>
    <property type="evidence" value="ECO:0007669"/>
    <property type="project" value="UniProtKB-KW"/>
</dbReference>
<dbReference type="EMBL" id="JADEWL010000195">
    <property type="protein sequence ID" value="MBE9216705.1"/>
    <property type="molecule type" value="Genomic_DNA"/>
</dbReference>
<dbReference type="Proteomes" id="UP000620559">
    <property type="component" value="Unassembled WGS sequence"/>
</dbReference>
<dbReference type="PANTHER" id="PTHR33653:SF1">
    <property type="entry name" value="RIBONUCLEASE VAPC2"/>
    <property type="match status" value="1"/>
</dbReference>
<dbReference type="CDD" id="cd09881">
    <property type="entry name" value="PIN_VapC4-5_FitB-like"/>
    <property type="match status" value="1"/>
</dbReference>
<comment type="similarity">
    <text evidence="7">Belongs to the PINc/VapC protein family.</text>
</comment>
<evidence type="ECO:0000256" key="7">
    <source>
        <dbReference type="ARBA" id="ARBA00038093"/>
    </source>
</evidence>
<gene>
    <name evidence="8" type="ORF">IQ247_29310</name>
</gene>
<dbReference type="InterPro" id="IPR029060">
    <property type="entry name" value="PIN-like_dom_sf"/>
</dbReference>
<evidence type="ECO:0000256" key="2">
    <source>
        <dbReference type="ARBA" id="ARBA00022649"/>
    </source>
</evidence>
<dbReference type="GO" id="GO:0004518">
    <property type="term" value="F:nuclease activity"/>
    <property type="evidence" value="ECO:0007669"/>
    <property type="project" value="UniProtKB-KW"/>
</dbReference>